<dbReference type="PANTHER" id="PTHR43762:SF1">
    <property type="entry name" value="D-ARABINONO-1,4-LACTONE OXIDASE"/>
    <property type="match status" value="1"/>
</dbReference>
<dbReference type="EC" id="1.1.3.37" evidence="4 9"/>
<dbReference type="InterPro" id="IPR006094">
    <property type="entry name" value="Oxid_FAD_bind_N"/>
</dbReference>
<comment type="cofactor">
    <cofactor evidence="1 9">
        <name>FAD</name>
        <dbReference type="ChEBI" id="CHEBI:57692"/>
    </cofactor>
</comment>
<dbReference type="Gene3D" id="3.30.43.10">
    <property type="entry name" value="Uridine Diphospho-n-acetylenolpyruvylglucosamine Reductase, domain 2"/>
    <property type="match status" value="1"/>
</dbReference>
<dbReference type="InterPro" id="IPR030654">
    <property type="entry name" value="Sugar_lactone_oxidase"/>
</dbReference>
<dbReference type="InterPro" id="IPR010031">
    <property type="entry name" value="FAD_lactone_oxidase-like"/>
</dbReference>
<keyword evidence="5 9" id="KW-0285">Flavoprotein</keyword>
<evidence type="ECO:0000259" key="10">
    <source>
        <dbReference type="PROSITE" id="PS51387"/>
    </source>
</evidence>
<dbReference type="PROSITE" id="PS00862">
    <property type="entry name" value="OX2_COVAL_FAD"/>
    <property type="match status" value="1"/>
</dbReference>
<dbReference type="InterPro" id="IPR036318">
    <property type="entry name" value="FAD-bd_PCMH-like_sf"/>
</dbReference>
<dbReference type="InterPro" id="IPR007173">
    <property type="entry name" value="ALO_C"/>
</dbReference>
<protein>
    <recommendedName>
        <fullName evidence="4 9">D-arabinono-1,4-lactone oxidase</fullName>
        <shortName evidence="9">ALO</shortName>
        <ecNumber evidence="4 9">1.1.3.37</ecNumber>
    </recommendedName>
    <alternativeName>
        <fullName evidence="8 9">L-galactono-gamma-lactone oxidase</fullName>
    </alternativeName>
</protein>
<keyword evidence="6 9" id="KW-0274">FAD</keyword>
<evidence type="ECO:0000256" key="9">
    <source>
        <dbReference type="RuleBase" id="RU367158"/>
    </source>
</evidence>
<evidence type="ECO:0000256" key="7">
    <source>
        <dbReference type="ARBA" id="ARBA00023002"/>
    </source>
</evidence>
<evidence type="ECO:0000256" key="4">
    <source>
        <dbReference type="ARBA" id="ARBA00013136"/>
    </source>
</evidence>
<dbReference type="InterPro" id="IPR016167">
    <property type="entry name" value="FAD-bd_PCMH_sub1"/>
</dbReference>
<dbReference type="Gene3D" id="3.30.465.10">
    <property type="match status" value="1"/>
</dbReference>
<dbReference type="Gene3D" id="3.30.70.2520">
    <property type="match status" value="1"/>
</dbReference>
<dbReference type="InterPro" id="IPR016166">
    <property type="entry name" value="FAD-bd_PCMH"/>
</dbReference>
<name>A0ABR3PBF6_9PEZI</name>
<evidence type="ECO:0000256" key="8">
    <source>
        <dbReference type="ARBA" id="ARBA00033418"/>
    </source>
</evidence>
<dbReference type="Proteomes" id="UP001562354">
    <property type="component" value="Unassembled WGS sequence"/>
</dbReference>
<dbReference type="PANTHER" id="PTHR43762">
    <property type="entry name" value="L-GULONOLACTONE OXIDASE"/>
    <property type="match status" value="1"/>
</dbReference>
<keyword evidence="7 9" id="KW-0560">Oxidoreductase</keyword>
<dbReference type="InterPro" id="IPR006093">
    <property type="entry name" value="Oxy_OxRdtase_FAD_BS"/>
</dbReference>
<dbReference type="EMBL" id="JBFMKM010000010">
    <property type="protein sequence ID" value="KAL1303497.1"/>
    <property type="molecule type" value="Genomic_DNA"/>
</dbReference>
<dbReference type="PROSITE" id="PS51387">
    <property type="entry name" value="FAD_PCMH"/>
    <property type="match status" value="1"/>
</dbReference>
<keyword evidence="9" id="KW-0496">Mitochondrion</keyword>
<dbReference type="NCBIfam" id="TIGR01678">
    <property type="entry name" value="FAD_lactone_ox"/>
    <property type="match status" value="1"/>
</dbReference>
<evidence type="ECO:0000256" key="5">
    <source>
        <dbReference type="ARBA" id="ARBA00022630"/>
    </source>
</evidence>
<dbReference type="Pfam" id="PF04030">
    <property type="entry name" value="ALO"/>
    <property type="match status" value="1"/>
</dbReference>
<dbReference type="PIRSF" id="PIRSF000136">
    <property type="entry name" value="LGO_GLO"/>
    <property type="match status" value="1"/>
</dbReference>
<comment type="caution">
    <text evidence="11">The sequence shown here is derived from an EMBL/GenBank/DDBJ whole genome shotgun (WGS) entry which is preliminary data.</text>
</comment>
<comment type="similarity">
    <text evidence="3 9">Belongs to the oxygen-dependent FAD-linked oxidoreductase family.</text>
</comment>
<dbReference type="Pfam" id="PF01565">
    <property type="entry name" value="FAD_binding_4"/>
    <property type="match status" value="1"/>
</dbReference>
<dbReference type="GeneID" id="95980573"/>
<evidence type="ECO:0000256" key="2">
    <source>
        <dbReference type="ARBA" id="ARBA00005083"/>
    </source>
</evidence>
<evidence type="ECO:0000256" key="3">
    <source>
        <dbReference type="ARBA" id="ARBA00005466"/>
    </source>
</evidence>
<evidence type="ECO:0000256" key="6">
    <source>
        <dbReference type="ARBA" id="ARBA00022827"/>
    </source>
</evidence>
<gene>
    <name evidence="11" type="ORF">AAFC00_006874</name>
</gene>
<proteinExistence type="inferred from homology"/>
<evidence type="ECO:0000256" key="1">
    <source>
        <dbReference type="ARBA" id="ARBA00001974"/>
    </source>
</evidence>
<evidence type="ECO:0000313" key="11">
    <source>
        <dbReference type="EMBL" id="KAL1303497.1"/>
    </source>
</evidence>
<feature type="domain" description="FAD-binding PCMH-type" evidence="10">
    <location>
        <begin position="38"/>
        <end position="208"/>
    </location>
</feature>
<accession>A0ABR3PBF6</accession>
<comment type="catalytic activity">
    <reaction evidence="9">
        <text>D-arabinono-1,4-lactone + O2 = dehydro-D-arabinono-1,4-lactone + H2O2 + H(+)</text>
        <dbReference type="Rhea" id="RHEA:23756"/>
        <dbReference type="ChEBI" id="CHEBI:15378"/>
        <dbReference type="ChEBI" id="CHEBI:15379"/>
        <dbReference type="ChEBI" id="CHEBI:16240"/>
        <dbReference type="ChEBI" id="CHEBI:16292"/>
        <dbReference type="ChEBI" id="CHEBI:58277"/>
        <dbReference type="EC" id="1.1.3.37"/>
    </reaction>
</comment>
<dbReference type="SUPFAM" id="SSF56176">
    <property type="entry name" value="FAD-binding/transporter-associated domain-like"/>
    <property type="match status" value="1"/>
</dbReference>
<dbReference type="InterPro" id="IPR016169">
    <property type="entry name" value="FAD-bd_PCMH_sub2"/>
</dbReference>
<dbReference type="RefSeq" id="XP_069199772.1">
    <property type="nucleotide sequence ID" value="XM_069346894.1"/>
</dbReference>
<organism evidence="11 12">
    <name type="scientific">Neodothiora populina</name>
    <dbReference type="NCBI Taxonomy" id="2781224"/>
    <lineage>
        <taxon>Eukaryota</taxon>
        <taxon>Fungi</taxon>
        <taxon>Dikarya</taxon>
        <taxon>Ascomycota</taxon>
        <taxon>Pezizomycotina</taxon>
        <taxon>Dothideomycetes</taxon>
        <taxon>Dothideomycetidae</taxon>
        <taxon>Dothideales</taxon>
        <taxon>Dothioraceae</taxon>
        <taxon>Neodothiora</taxon>
    </lineage>
</organism>
<keyword evidence="12" id="KW-1185">Reference proteome</keyword>
<sequence>MKAVSIDDRVAREAQDVDPDVAFLPELLHVHKTWARTFNCRPEYYFQPRTLEEIQKIVKIARRLKRRIVVVGCGHSPSDITCTSSWMMNLDNYQRVLNVDLEKKILTVEGGIRLRQLNDEAAKYNLTMPNLGSINDQSIAGAIATATHGSSLKHGLMSESIKAIKIVLGDGSAVRCSAQDNVELFRAALVSIGGLGILVEVDFQLDDHSNIEWSQTLKPLDWVLSDWEKDLWTKREFTRVWWLPYMKRAVVWSASKTSTPERAAVASWYGGSVGFHTYHILLWLSNYVPRILPAIEWFVFGMQYGFKNDIVTSAIEPQRSGLLMNCLYSQFVNEWALPLSSGPEAITRLSNWLNREPGHNIPFDNSGLYVHAPIEVRVTDSTAMQPKPYLDNTNRNGPTLYLNATLYRPFFQDPPCHERYYEAFEWLMKDLGAKPHWAKNFHTVTQSDIADMYGEDLSSYLRVRNDTDPDGVFVGAWHRRYILPASQPAFACEEHEVARMHAANGGKDWFGDLSGVPASRMQDGLYGDTGVTPIEDEEREPLLDGRTRDGTAAAGVTGVRVFDKM</sequence>
<evidence type="ECO:0000313" key="12">
    <source>
        <dbReference type="Proteomes" id="UP001562354"/>
    </source>
</evidence>
<comment type="pathway">
    <text evidence="2 9">Cofactor biosynthesis; D-erythroascorbate biosynthesis; dehydro-D-arabinono-1,4-lactone from D-arabinose: step 2/2.</text>
</comment>
<comment type="subcellular location">
    <subcellularLocation>
        <location evidence="9">Mitochondrion membrane</location>
    </subcellularLocation>
</comment>
<reference evidence="11 12" key="1">
    <citation type="submission" date="2024-07" db="EMBL/GenBank/DDBJ databases">
        <title>Draft sequence of the Neodothiora populina.</title>
        <authorList>
            <person name="Drown D.D."/>
            <person name="Schuette U.S."/>
            <person name="Buechlein A.B."/>
            <person name="Rusch D.R."/>
            <person name="Winton L.W."/>
            <person name="Adams G.A."/>
        </authorList>
    </citation>
    <scope>NUCLEOTIDE SEQUENCE [LARGE SCALE GENOMIC DNA]</scope>
    <source>
        <strain evidence="11 12">CPC 39397</strain>
    </source>
</reference>